<name>A0AAD5YWD8_9AGAR</name>
<reference evidence="1" key="1">
    <citation type="submission" date="2022-07" db="EMBL/GenBank/DDBJ databases">
        <title>Genome Sequence of Leucocoprinus birnbaumii.</title>
        <authorList>
            <person name="Buettner E."/>
        </authorList>
    </citation>
    <scope>NUCLEOTIDE SEQUENCE</scope>
    <source>
        <strain evidence="1">VT141</strain>
    </source>
</reference>
<protein>
    <submittedName>
        <fullName evidence="1">Uncharacterized protein</fullName>
    </submittedName>
</protein>
<dbReference type="EMBL" id="JANIEX010000168">
    <property type="protein sequence ID" value="KAJ3571841.1"/>
    <property type="molecule type" value="Genomic_DNA"/>
</dbReference>
<organism evidence="1 2">
    <name type="scientific">Leucocoprinus birnbaumii</name>
    <dbReference type="NCBI Taxonomy" id="56174"/>
    <lineage>
        <taxon>Eukaryota</taxon>
        <taxon>Fungi</taxon>
        <taxon>Dikarya</taxon>
        <taxon>Basidiomycota</taxon>
        <taxon>Agaricomycotina</taxon>
        <taxon>Agaricomycetes</taxon>
        <taxon>Agaricomycetidae</taxon>
        <taxon>Agaricales</taxon>
        <taxon>Agaricineae</taxon>
        <taxon>Agaricaceae</taxon>
        <taxon>Leucocoprinus</taxon>
    </lineage>
</organism>
<sequence length="361" mass="41267">MLYSLQVYCESTALMDSPIMSTPTTSQPEGAQSSAVASAQDASRRCQVLGQRKRITQTSWEDQRKRLNRTIRGLHSRDRIFCNITNTVAYLHAAHLLPKDCPSNIVAKLGERFGLGNPVNVDTRRNVMYIQDRLHNFFKDGAWLLLPDLDVIQDIHRHKFKPEYLRLNYYNEVKLWKYRMFAMTDQLDVVTRDFKTQEYENVDNPICDWKALPSFHSHVSPLFVISSVGYLFSTTAVNERWTDPAKNKKHIRDISGDLVLVKDCYRDWLLGADKEPQKSSSQRSGGDIPESASISLNRTQQFVAQEETLDGQDNFDPDDIVEGPADAAEIELADESDYSNDATEIKDWVKSFPESPAAFYE</sequence>
<dbReference type="Proteomes" id="UP001213000">
    <property type="component" value="Unassembled WGS sequence"/>
</dbReference>
<accession>A0AAD5YWD8</accession>
<dbReference type="AlphaFoldDB" id="A0AAD5YWD8"/>
<evidence type="ECO:0000313" key="1">
    <source>
        <dbReference type="EMBL" id="KAJ3571841.1"/>
    </source>
</evidence>
<comment type="caution">
    <text evidence="1">The sequence shown here is derived from an EMBL/GenBank/DDBJ whole genome shotgun (WGS) entry which is preliminary data.</text>
</comment>
<evidence type="ECO:0000313" key="2">
    <source>
        <dbReference type="Proteomes" id="UP001213000"/>
    </source>
</evidence>
<keyword evidence="2" id="KW-1185">Reference proteome</keyword>
<gene>
    <name evidence="1" type="ORF">NP233_g3483</name>
</gene>
<proteinExistence type="predicted"/>